<dbReference type="Gene3D" id="3.40.190.10">
    <property type="entry name" value="Periplasmic binding protein-like II"/>
    <property type="match status" value="2"/>
</dbReference>
<dbReference type="EMBL" id="JAIWYP010000013">
    <property type="protein sequence ID" value="KAH3717772.1"/>
    <property type="molecule type" value="Genomic_DNA"/>
</dbReference>
<sequence>MYNYMTANPSVFVNDVNEGIERVKKSKGKYAFLLESPTNEYVNSREPCDTMKVGPNLNSKAFGIATAKNSPLR</sequence>
<gene>
    <name evidence="1" type="ORF">DPMN_060568</name>
</gene>
<reference evidence="1" key="2">
    <citation type="submission" date="2020-11" db="EMBL/GenBank/DDBJ databases">
        <authorList>
            <person name="McCartney M.A."/>
            <person name="Auch B."/>
            <person name="Kono T."/>
            <person name="Mallez S."/>
            <person name="Becker A."/>
            <person name="Gohl D.M."/>
            <person name="Silverstein K.A.T."/>
            <person name="Koren S."/>
            <person name="Bechman K.B."/>
            <person name="Herman A."/>
            <person name="Abrahante J.E."/>
            <person name="Garbe J."/>
        </authorList>
    </citation>
    <scope>NUCLEOTIDE SEQUENCE</scope>
    <source>
        <strain evidence="1">Duluth1</strain>
        <tissue evidence="1">Whole animal</tissue>
    </source>
</reference>
<dbReference type="Proteomes" id="UP000828390">
    <property type="component" value="Unassembled WGS sequence"/>
</dbReference>
<evidence type="ECO:0000313" key="2">
    <source>
        <dbReference type="Proteomes" id="UP000828390"/>
    </source>
</evidence>
<protein>
    <submittedName>
        <fullName evidence="1">Uncharacterized protein</fullName>
    </submittedName>
</protein>
<keyword evidence="2" id="KW-1185">Reference proteome</keyword>
<accession>A0A9D4C5Y8</accession>
<reference evidence="1" key="1">
    <citation type="journal article" date="2019" name="bioRxiv">
        <title>The Genome of the Zebra Mussel, Dreissena polymorpha: A Resource for Invasive Species Research.</title>
        <authorList>
            <person name="McCartney M.A."/>
            <person name="Auch B."/>
            <person name="Kono T."/>
            <person name="Mallez S."/>
            <person name="Zhang Y."/>
            <person name="Obille A."/>
            <person name="Becker A."/>
            <person name="Abrahante J.E."/>
            <person name="Garbe J."/>
            <person name="Badalamenti J.P."/>
            <person name="Herman A."/>
            <person name="Mangelson H."/>
            <person name="Liachko I."/>
            <person name="Sullivan S."/>
            <person name="Sone E.D."/>
            <person name="Koren S."/>
            <person name="Silverstein K.A.T."/>
            <person name="Beckman K.B."/>
            <person name="Gohl D.M."/>
        </authorList>
    </citation>
    <scope>NUCLEOTIDE SEQUENCE</scope>
    <source>
        <strain evidence="1">Duluth1</strain>
        <tissue evidence="1">Whole animal</tissue>
    </source>
</reference>
<dbReference type="AlphaFoldDB" id="A0A9D4C5Y8"/>
<dbReference type="SUPFAM" id="SSF53850">
    <property type="entry name" value="Periplasmic binding protein-like II"/>
    <property type="match status" value="1"/>
</dbReference>
<proteinExistence type="predicted"/>
<comment type="caution">
    <text evidence="1">The sequence shown here is derived from an EMBL/GenBank/DDBJ whole genome shotgun (WGS) entry which is preliminary data.</text>
</comment>
<name>A0A9D4C5Y8_DREPO</name>
<organism evidence="1 2">
    <name type="scientific">Dreissena polymorpha</name>
    <name type="common">Zebra mussel</name>
    <name type="synonym">Mytilus polymorpha</name>
    <dbReference type="NCBI Taxonomy" id="45954"/>
    <lineage>
        <taxon>Eukaryota</taxon>
        <taxon>Metazoa</taxon>
        <taxon>Spiralia</taxon>
        <taxon>Lophotrochozoa</taxon>
        <taxon>Mollusca</taxon>
        <taxon>Bivalvia</taxon>
        <taxon>Autobranchia</taxon>
        <taxon>Heteroconchia</taxon>
        <taxon>Euheterodonta</taxon>
        <taxon>Imparidentia</taxon>
        <taxon>Neoheterodontei</taxon>
        <taxon>Myida</taxon>
        <taxon>Dreissenoidea</taxon>
        <taxon>Dreissenidae</taxon>
        <taxon>Dreissena</taxon>
    </lineage>
</organism>
<evidence type="ECO:0000313" key="1">
    <source>
        <dbReference type="EMBL" id="KAH3717772.1"/>
    </source>
</evidence>